<dbReference type="FunFam" id="1.10.532.10:FF:000002">
    <property type="entry name" value="Signal transducer and activator of transcription"/>
    <property type="match status" value="1"/>
</dbReference>
<accession>A0A7R9CM36</accession>
<dbReference type="InterPro" id="IPR013799">
    <property type="entry name" value="STAT_TF_prot_interaction"/>
</dbReference>
<dbReference type="Gene3D" id="1.10.532.10">
    <property type="entry name" value="STAT transcription factor, N-terminal domain"/>
    <property type="match status" value="1"/>
</dbReference>
<keyword evidence="1" id="KW-0727">SH2 domain</keyword>
<dbReference type="Pfam" id="PF02865">
    <property type="entry name" value="STAT_int"/>
    <property type="match status" value="1"/>
</dbReference>
<dbReference type="Gene3D" id="1.20.1050.20">
    <property type="entry name" value="STAT transcription factor, all-alpha domain"/>
    <property type="match status" value="1"/>
</dbReference>
<organism evidence="3">
    <name type="scientific">Timema cristinae</name>
    <name type="common">Walking stick</name>
    <dbReference type="NCBI Taxonomy" id="61476"/>
    <lineage>
        <taxon>Eukaryota</taxon>
        <taxon>Metazoa</taxon>
        <taxon>Ecdysozoa</taxon>
        <taxon>Arthropoda</taxon>
        <taxon>Hexapoda</taxon>
        <taxon>Insecta</taxon>
        <taxon>Pterygota</taxon>
        <taxon>Neoptera</taxon>
        <taxon>Polyneoptera</taxon>
        <taxon>Phasmatodea</taxon>
        <taxon>Timematodea</taxon>
        <taxon>Timematoidea</taxon>
        <taxon>Timematidae</taxon>
        <taxon>Timema</taxon>
    </lineage>
</organism>
<dbReference type="SUPFAM" id="SSF48092">
    <property type="entry name" value="Transcription factor STAT-4 N-domain"/>
    <property type="match status" value="1"/>
</dbReference>
<evidence type="ECO:0000313" key="3">
    <source>
        <dbReference type="EMBL" id="CAD7398778.1"/>
    </source>
</evidence>
<reference evidence="3" key="1">
    <citation type="submission" date="2020-11" db="EMBL/GenBank/DDBJ databases">
        <authorList>
            <person name="Tran Van P."/>
        </authorList>
    </citation>
    <scope>NUCLEOTIDE SEQUENCE</scope>
</reference>
<evidence type="ECO:0000259" key="2">
    <source>
        <dbReference type="SMART" id="SM00964"/>
    </source>
</evidence>
<proteinExistence type="predicted"/>
<dbReference type="SMART" id="SM00964">
    <property type="entry name" value="STAT_int"/>
    <property type="match status" value="1"/>
</dbReference>
<name>A0A7R9CM36_TIMCR</name>
<evidence type="ECO:0000256" key="1">
    <source>
        <dbReference type="ARBA" id="ARBA00022999"/>
    </source>
</evidence>
<dbReference type="InterPro" id="IPR001217">
    <property type="entry name" value="STAT"/>
</dbReference>
<dbReference type="EMBL" id="OC317739">
    <property type="protein sequence ID" value="CAD7398778.1"/>
    <property type="molecule type" value="Genomic_DNA"/>
</dbReference>
<dbReference type="AlphaFoldDB" id="A0A7R9CM36"/>
<dbReference type="InterPro" id="IPR013800">
    <property type="entry name" value="STAT_TF_alpha"/>
</dbReference>
<dbReference type="Pfam" id="PF01017">
    <property type="entry name" value="STAT_alpha"/>
    <property type="match status" value="1"/>
</dbReference>
<feature type="domain" description="STAT transcription factor protein interaction" evidence="2">
    <location>
        <begin position="45"/>
        <end position="170"/>
    </location>
</feature>
<protein>
    <recommendedName>
        <fullName evidence="2">STAT transcription factor protein interaction domain-containing protein</fullName>
    </recommendedName>
</protein>
<dbReference type="GO" id="GO:0007165">
    <property type="term" value="P:signal transduction"/>
    <property type="evidence" value="ECO:0007669"/>
    <property type="project" value="InterPro"/>
</dbReference>
<sequence length="282" mass="31640">MLSPTAEDGEIEVRISLANALVVLSSTAEDGETEVRISSEGNSMSLWTKAQQLQGDALKKVRAVYGEHFPIEVRHFMAAWIEENMCMDIDPENPHNEQFVANLVGSLIQELESKANSMMNTDDLFLARLRLIETANNFKSRYSHNPLSLFRIIRHCLKTEMKLVQEVDNVCVNKGIVGPGLGLLPDSNAEIAQQLDFLSRHTQETGGDLRKMEQEQEAFALQYHECTKLNVRYGSGVWAQQLRGDRAKRKLRGLQRKILLRLSGTYKTVPTNVLCVTLGSGP</sequence>
<dbReference type="InterPro" id="IPR036535">
    <property type="entry name" value="STAT_N_sf"/>
</dbReference>
<gene>
    <name evidence="3" type="ORF">TCEB3V08_LOCUS4658</name>
</gene>
<dbReference type="PANTHER" id="PTHR11801">
    <property type="entry name" value="SIGNAL TRANSDUCER AND ACTIVATOR OF TRANSCRIPTION"/>
    <property type="match status" value="1"/>
</dbReference>
<dbReference type="InterPro" id="IPR015988">
    <property type="entry name" value="STAT_TF_CC"/>
</dbReference>
<dbReference type="SUPFAM" id="SSF47655">
    <property type="entry name" value="STAT"/>
    <property type="match status" value="1"/>
</dbReference>
<dbReference type="GO" id="GO:0003700">
    <property type="term" value="F:DNA-binding transcription factor activity"/>
    <property type="evidence" value="ECO:0007669"/>
    <property type="project" value="InterPro"/>
</dbReference>